<comment type="caution">
    <text evidence="2">The sequence shown here is derived from an EMBL/GenBank/DDBJ whole genome shotgun (WGS) entry which is preliminary data.</text>
</comment>
<dbReference type="EMBL" id="SNZG01000004">
    <property type="protein sequence ID" value="TDR42175.1"/>
    <property type="molecule type" value="Genomic_DNA"/>
</dbReference>
<dbReference type="RefSeq" id="WP_109348830.1">
    <property type="nucleotide sequence ID" value="NZ_BJUE01000002.1"/>
</dbReference>
<protein>
    <submittedName>
        <fullName evidence="2 3">Catechol 2,3-dioxygenase</fullName>
        <ecNumber evidence="2">1.13.11.2</ecNumber>
    </submittedName>
</protein>
<dbReference type="EC" id="1.13.11.2" evidence="2"/>
<dbReference type="Proteomes" id="UP000254330">
    <property type="component" value="Unassembled WGS sequence"/>
</dbReference>
<evidence type="ECO:0000313" key="3">
    <source>
        <dbReference type="EMBL" id="TDR42175.1"/>
    </source>
</evidence>
<sequence>MNYKLDPQMQLGYTKIRVQDFSKQKAFYSKLGFTIIEETNDLVKFGVDGRTILILTTEDDVIPRPARTTGLFHFALLVPSREDFGHVIANLSNEGIQFTGAGDHIYSEAFYLNDPEGNGIEIYHDRPKSSYVIDEQGMVQTDTLPVDVQSILALHDPNRAWEGFPTGTILGHMHLNVSDLNDEVAKLYFDALGFDLKTNFRGSAWFISAGGYHHHIAMNLWNGRGIPNAPKIATGLVSFSLNISSIEELEKLTANLQKHDVSYEQVGEKVIVEDINQNEMIFEVQQLTTY</sequence>
<dbReference type="InterPro" id="IPR029068">
    <property type="entry name" value="Glyas_Bleomycin-R_OHBP_Dase"/>
</dbReference>
<accession>A0A8B4QDT8</accession>
<dbReference type="AlphaFoldDB" id="A0A8B4QDT8"/>
<feature type="domain" description="VOC" evidence="1">
    <location>
        <begin position="10"/>
        <end position="125"/>
    </location>
</feature>
<dbReference type="SUPFAM" id="SSF54593">
    <property type="entry name" value="Glyoxalase/Bleomycin resistance protein/Dihydroxybiphenyl dioxygenase"/>
    <property type="match status" value="2"/>
</dbReference>
<dbReference type="Proteomes" id="UP000294641">
    <property type="component" value="Unassembled WGS sequence"/>
</dbReference>
<name>A0A8B4QDT8_9BACL</name>
<proteinExistence type="predicted"/>
<dbReference type="Pfam" id="PF00903">
    <property type="entry name" value="Glyoxalase"/>
    <property type="match status" value="1"/>
</dbReference>
<evidence type="ECO:0000313" key="5">
    <source>
        <dbReference type="Proteomes" id="UP000294641"/>
    </source>
</evidence>
<dbReference type="PANTHER" id="PTHR43279">
    <property type="entry name" value="CATECHOL-2,3-DIOXYGENASE"/>
    <property type="match status" value="1"/>
</dbReference>
<evidence type="ECO:0000313" key="4">
    <source>
        <dbReference type="Proteomes" id="UP000254330"/>
    </source>
</evidence>
<dbReference type="InterPro" id="IPR004360">
    <property type="entry name" value="Glyas_Fos-R_dOase_dom"/>
</dbReference>
<dbReference type="PANTHER" id="PTHR43279:SF1">
    <property type="entry name" value="CATECHOL-2,3-DIOXYGENASE"/>
    <property type="match status" value="1"/>
</dbReference>
<organism evidence="2 4">
    <name type="scientific">Kurthia zopfii</name>
    <dbReference type="NCBI Taxonomy" id="1650"/>
    <lineage>
        <taxon>Bacteria</taxon>
        <taxon>Bacillati</taxon>
        <taxon>Bacillota</taxon>
        <taxon>Bacilli</taxon>
        <taxon>Bacillales</taxon>
        <taxon>Caryophanaceae</taxon>
        <taxon>Kurthia</taxon>
    </lineage>
</organism>
<keyword evidence="2" id="KW-0560">Oxidoreductase</keyword>
<keyword evidence="2" id="KW-0223">Dioxygenase</keyword>
<dbReference type="OrthoDB" id="9792626at2"/>
<reference evidence="2 4" key="1">
    <citation type="submission" date="2018-06" db="EMBL/GenBank/DDBJ databases">
        <authorList>
            <consortium name="Pathogen Informatics"/>
            <person name="Doyle S."/>
        </authorList>
    </citation>
    <scope>NUCLEOTIDE SEQUENCE [LARGE SCALE GENOMIC DNA]</scope>
    <source>
        <strain evidence="2 4">NCTC10597</strain>
    </source>
</reference>
<evidence type="ECO:0000259" key="1">
    <source>
        <dbReference type="PROSITE" id="PS51819"/>
    </source>
</evidence>
<keyword evidence="5" id="KW-1185">Reference proteome</keyword>
<dbReference type="PROSITE" id="PS51819">
    <property type="entry name" value="VOC"/>
    <property type="match status" value="1"/>
</dbReference>
<dbReference type="InterPro" id="IPR037523">
    <property type="entry name" value="VOC_core"/>
</dbReference>
<reference evidence="3 5" key="2">
    <citation type="submission" date="2019-03" db="EMBL/GenBank/DDBJ databases">
        <title>Genomic Encyclopedia of Type Strains, Phase IV (KMG-IV): sequencing the most valuable type-strain genomes for metagenomic binning, comparative biology and taxonomic classification.</title>
        <authorList>
            <person name="Goeker M."/>
        </authorList>
    </citation>
    <scope>NUCLEOTIDE SEQUENCE [LARGE SCALE GENOMIC DNA]</scope>
    <source>
        <strain evidence="3 5">DSM 20580</strain>
    </source>
</reference>
<dbReference type="Gene3D" id="3.10.180.10">
    <property type="entry name" value="2,3-Dihydroxybiphenyl 1,2-Dioxygenase, domain 1"/>
    <property type="match status" value="2"/>
</dbReference>
<evidence type="ECO:0000313" key="2">
    <source>
        <dbReference type="EMBL" id="STX10906.1"/>
    </source>
</evidence>
<dbReference type="EMBL" id="UGNP01000001">
    <property type="protein sequence ID" value="STX10906.1"/>
    <property type="molecule type" value="Genomic_DNA"/>
</dbReference>
<dbReference type="GO" id="GO:0018577">
    <property type="term" value="F:catechol 2,3-dioxygenase activity"/>
    <property type="evidence" value="ECO:0007669"/>
    <property type="project" value="UniProtKB-EC"/>
</dbReference>
<gene>
    <name evidence="2" type="primary">catE_2</name>
    <name evidence="3" type="ORF">DFR61_10465</name>
    <name evidence="2" type="ORF">NCTC10597_02698</name>
</gene>